<feature type="compositionally biased region" description="Polar residues" evidence="1">
    <location>
        <begin position="259"/>
        <end position="292"/>
    </location>
</feature>
<evidence type="ECO:0000256" key="1">
    <source>
        <dbReference type="SAM" id="MobiDB-lite"/>
    </source>
</evidence>
<keyword evidence="3" id="KW-1185">Reference proteome</keyword>
<feature type="region of interest" description="Disordered" evidence="1">
    <location>
        <begin position="312"/>
        <end position="418"/>
    </location>
</feature>
<gene>
    <name evidence="2" type="ORF">PoB_003273600</name>
</gene>
<evidence type="ECO:0000313" key="3">
    <source>
        <dbReference type="Proteomes" id="UP000735302"/>
    </source>
</evidence>
<dbReference type="Proteomes" id="UP000735302">
    <property type="component" value="Unassembled WGS sequence"/>
</dbReference>
<feature type="region of interest" description="Disordered" evidence="1">
    <location>
        <begin position="1"/>
        <end position="21"/>
    </location>
</feature>
<reference evidence="2 3" key="1">
    <citation type="journal article" date="2021" name="Elife">
        <title>Chloroplast acquisition without the gene transfer in kleptoplastic sea slugs, Plakobranchus ocellatus.</title>
        <authorList>
            <person name="Maeda T."/>
            <person name="Takahashi S."/>
            <person name="Yoshida T."/>
            <person name="Shimamura S."/>
            <person name="Takaki Y."/>
            <person name="Nagai Y."/>
            <person name="Toyoda A."/>
            <person name="Suzuki Y."/>
            <person name="Arimoto A."/>
            <person name="Ishii H."/>
            <person name="Satoh N."/>
            <person name="Nishiyama T."/>
            <person name="Hasebe M."/>
            <person name="Maruyama T."/>
            <person name="Minagawa J."/>
            <person name="Obokata J."/>
            <person name="Shigenobu S."/>
        </authorList>
    </citation>
    <scope>NUCLEOTIDE SEQUENCE [LARGE SCALE GENOMIC DNA]</scope>
</reference>
<feature type="region of interest" description="Disordered" evidence="1">
    <location>
        <begin position="252"/>
        <end position="292"/>
    </location>
</feature>
<accession>A0AAV4ACY3</accession>
<dbReference type="EMBL" id="BLXT01003769">
    <property type="protein sequence ID" value="GFO06231.1"/>
    <property type="molecule type" value="Genomic_DNA"/>
</dbReference>
<organism evidence="2 3">
    <name type="scientific">Plakobranchus ocellatus</name>
    <dbReference type="NCBI Taxonomy" id="259542"/>
    <lineage>
        <taxon>Eukaryota</taxon>
        <taxon>Metazoa</taxon>
        <taxon>Spiralia</taxon>
        <taxon>Lophotrochozoa</taxon>
        <taxon>Mollusca</taxon>
        <taxon>Gastropoda</taxon>
        <taxon>Heterobranchia</taxon>
        <taxon>Euthyneura</taxon>
        <taxon>Panpulmonata</taxon>
        <taxon>Sacoglossa</taxon>
        <taxon>Placobranchoidea</taxon>
        <taxon>Plakobranchidae</taxon>
        <taxon>Plakobranchus</taxon>
    </lineage>
</organism>
<feature type="compositionally biased region" description="Low complexity" evidence="1">
    <location>
        <begin position="186"/>
        <end position="202"/>
    </location>
</feature>
<evidence type="ECO:0000313" key="2">
    <source>
        <dbReference type="EMBL" id="GFO06231.1"/>
    </source>
</evidence>
<feature type="compositionally biased region" description="Polar residues" evidence="1">
    <location>
        <begin position="207"/>
        <end position="220"/>
    </location>
</feature>
<comment type="caution">
    <text evidence="2">The sequence shown here is derived from an EMBL/GenBank/DDBJ whole genome shotgun (WGS) entry which is preliminary data.</text>
</comment>
<name>A0AAV4ACY3_9GAST</name>
<proteinExistence type="predicted"/>
<feature type="compositionally biased region" description="Basic residues" evidence="1">
    <location>
        <begin position="166"/>
        <end position="178"/>
    </location>
</feature>
<feature type="region of interest" description="Disordered" evidence="1">
    <location>
        <begin position="164"/>
        <end position="220"/>
    </location>
</feature>
<dbReference type="AlphaFoldDB" id="A0AAV4ACY3"/>
<protein>
    <submittedName>
        <fullName evidence="2">Uncharacterized protein</fullName>
    </submittedName>
</protein>
<feature type="compositionally biased region" description="Polar residues" evidence="1">
    <location>
        <begin position="315"/>
        <end position="324"/>
    </location>
</feature>
<sequence>MPNSSVPFSRPRALSTDSTGEATTIYNQIPERQRQQIVAWARRSRLNNWMRKKTSSLTNGYAPGTLPSSGKSSTFLKQQAMAGSTSSLPHATVAAGGAATLPRRDSRDTDIMLSRTTEGVIGPVSGGSTNATTFHLGPTDTSIFQAHERTHSNVSMSMVSPILSNGHHHHPHHHHQQHLRAPYGQSLSHPPFHLPSSASSPHVLAAGSSTNSLTSGGVSSNNIIPHRSSNKMFASASGNHLAAVKHVPLSAVNAPHGGKNSTTVVNGNGTHKQGSDDTVSVGRQESSDSNGNMIMYNTNSNITRGEISLAGGVQSRPQAQSMPVDNSDRMSLDSMPRGYSKSARSRLDRTPELDLSSLETDSVYSSGVEGVGEAPSHFPSRQEAQTEPQTHRLEKKSSKRKKFLPNFLQKGKGKQKTS</sequence>